<evidence type="ECO:0000313" key="1">
    <source>
        <dbReference type="EMBL" id="MED6121850.1"/>
    </source>
</evidence>
<reference evidence="1 2" key="1">
    <citation type="journal article" date="2023" name="Plants (Basel)">
        <title>Bridging the Gap: Combining Genomics and Transcriptomics Approaches to Understand Stylosanthes scabra, an Orphan Legume from the Brazilian Caatinga.</title>
        <authorList>
            <person name="Ferreira-Neto J.R.C."/>
            <person name="da Silva M.D."/>
            <person name="Binneck E."/>
            <person name="de Melo N.F."/>
            <person name="da Silva R.H."/>
            <person name="de Melo A.L.T.M."/>
            <person name="Pandolfi V."/>
            <person name="Bustamante F.O."/>
            <person name="Brasileiro-Vidal A.C."/>
            <person name="Benko-Iseppon A.M."/>
        </authorList>
    </citation>
    <scope>NUCLEOTIDE SEQUENCE [LARGE SCALE GENOMIC DNA]</scope>
    <source>
        <tissue evidence="1">Leaves</tissue>
    </source>
</reference>
<name>A0ABU6RCT9_9FABA</name>
<accession>A0ABU6RCT9</accession>
<dbReference type="EMBL" id="JASCZI010030364">
    <property type="protein sequence ID" value="MED6121850.1"/>
    <property type="molecule type" value="Genomic_DNA"/>
</dbReference>
<proteinExistence type="predicted"/>
<sequence length="120" mass="13220">MQSKPWEEEGVCCVSAAAIAAGANGIRIYCVSVTADLVSNENVTCAQFLNSRVDSPPSLIDSKFDREQEMDFYTTRIDSGFARVDFFVLKTSLYDSQMGFESIRRPPELILNPPGAKALC</sequence>
<organism evidence="1 2">
    <name type="scientific">Stylosanthes scabra</name>
    <dbReference type="NCBI Taxonomy" id="79078"/>
    <lineage>
        <taxon>Eukaryota</taxon>
        <taxon>Viridiplantae</taxon>
        <taxon>Streptophyta</taxon>
        <taxon>Embryophyta</taxon>
        <taxon>Tracheophyta</taxon>
        <taxon>Spermatophyta</taxon>
        <taxon>Magnoliopsida</taxon>
        <taxon>eudicotyledons</taxon>
        <taxon>Gunneridae</taxon>
        <taxon>Pentapetalae</taxon>
        <taxon>rosids</taxon>
        <taxon>fabids</taxon>
        <taxon>Fabales</taxon>
        <taxon>Fabaceae</taxon>
        <taxon>Papilionoideae</taxon>
        <taxon>50 kb inversion clade</taxon>
        <taxon>dalbergioids sensu lato</taxon>
        <taxon>Dalbergieae</taxon>
        <taxon>Pterocarpus clade</taxon>
        <taxon>Stylosanthes</taxon>
    </lineage>
</organism>
<protein>
    <submittedName>
        <fullName evidence="1">Uncharacterized protein</fullName>
    </submittedName>
</protein>
<keyword evidence="2" id="KW-1185">Reference proteome</keyword>
<gene>
    <name evidence="1" type="ORF">PIB30_033965</name>
</gene>
<comment type="caution">
    <text evidence="1">The sequence shown here is derived from an EMBL/GenBank/DDBJ whole genome shotgun (WGS) entry which is preliminary data.</text>
</comment>
<dbReference type="Proteomes" id="UP001341840">
    <property type="component" value="Unassembled WGS sequence"/>
</dbReference>
<evidence type="ECO:0000313" key="2">
    <source>
        <dbReference type="Proteomes" id="UP001341840"/>
    </source>
</evidence>